<keyword evidence="20" id="KW-0732">Signal</keyword>
<dbReference type="EMBL" id="ML977314">
    <property type="protein sequence ID" value="KAF2119856.1"/>
    <property type="molecule type" value="Genomic_DNA"/>
</dbReference>
<evidence type="ECO:0000256" key="4">
    <source>
        <dbReference type="ARBA" id="ARBA00012632"/>
    </source>
</evidence>
<dbReference type="SUPFAM" id="SSF53254">
    <property type="entry name" value="Phosphoglycerate mutase-like"/>
    <property type="match status" value="1"/>
</dbReference>
<evidence type="ECO:0000256" key="15">
    <source>
        <dbReference type="ARBA" id="ARBA00043788"/>
    </source>
</evidence>
<dbReference type="OrthoDB" id="6509975at2759"/>
<evidence type="ECO:0000256" key="2">
    <source>
        <dbReference type="ARBA" id="ARBA00005375"/>
    </source>
</evidence>
<dbReference type="PROSITE" id="PS00616">
    <property type="entry name" value="HIS_ACID_PHOSPHAT_1"/>
    <property type="match status" value="1"/>
</dbReference>
<dbReference type="AlphaFoldDB" id="A0A6A5ZL22"/>
<dbReference type="CDD" id="cd07061">
    <property type="entry name" value="HP_HAP_like"/>
    <property type="match status" value="1"/>
</dbReference>
<comment type="subunit">
    <text evidence="3">Monomer.</text>
</comment>
<evidence type="ECO:0000256" key="11">
    <source>
        <dbReference type="ARBA" id="ARBA00043670"/>
    </source>
</evidence>
<sequence length="457" mass="50904">MASRGTSSRCYAALLCILLTLPRVITLHISNKSCDSIDDGYRCSPNVSHFWGQYSLWFSVPSEVDRDAPKDCDVTFASVLSRHGGRDPTLGKSIMYNALIASIQNTSTSYPGEFAFLKDYKYTLGADQLTDAGRQEMVNSGAHFYRRYAKLVDKKKPFVRSAGQDRVIESANKWLQGFAEESGQSTLSIDVTIAEGADSNNTLSHETCDAYSSKIGDEAQNTWMSKFIPPIRSRVNSKLGTNITDVQTTYLMDMCSFDTLASPTASLSPFCGLFTEEEWHQYDYYQTLGKWYGYGTGNPLGATQGAGWVNELIARLTETPVQDSTNTNTTLDSNTTTFPLDSKVYADFSHDNDMSRIFAALGLYNTTKPLSNTTVQGTNETDGYSAAWTVPFAARMYVEKLKCSNEDEEYVRIIMNDRVMPLEFCNGHDGRCRLSHFVHSQLFSRSGGHWDQCAVHS</sequence>
<feature type="signal peptide" evidence="20">
    <location>
        <begin position="1"/>
        <end position="26"/>
    </location>
</feature>
<comment type="catalytic activity">
    <reaction evidence="13">
        <text>1D-myo-inositol 1,2,6-trisphosphate + H2O = 1D-myo-inositol 1,2-bisphosphate + phosphate</text>
        <dbReference type="Rhea" id="RHEA:77131"/>
        <dbReference type="ChEBI" id="CHEBI:15377"/>
        <dbReference type="ChEBI" id="CHEBI:43474"/>
        <dbReference type="ChEBI" id="CHEBI:195537"/>
        <dbReference type="ChEBI" id="CHEBI:195539"/>
    </reaction>
    <physiologicalReaction direction="left-to-right" evidence="13">
        <dbReference type="Rhea" id="RHEA:77132"/>
    </physiologicalReaction>
</comment>
<dbReference type="GO" id="GO:0003993">
    <property type="term" value="F:acid phosphatase activity"/>
    <property type="evidence" value="ECO:0007669"/>
    <property type="project" value="TreeGrafter"/>
</dbReference>
<evidence type="ECO:0000313" key="22">
    <source>
        <dbReference type="Proteomes" id="UP000799770"/>
    </source>
</evidence>
<keyword evidence="8" id="KW-0325">Glycoprotein</keyword>
<feature type="disulfide bond" evidence="19">
    <location>
        <begin position="255"/>
        <end position="271"/>
    </location>
</feature>
<evidence type="ECO:0000256" key="8">
    <source>
        <dbReference type="ARBA" id="ARBA00023180"/>
    </source>
</evidence>
<gene>
    <name evidence="21" type="ORF">BDV96DRAFT_566202</name>
</gene>
<evidence type="ECO:0000256" key="16">
    <source>
        <dbReference type="ARBA" id="ARBA00044106"/>
    </source>
</evidence>
<evidence type="ECO:0000256" key="1">
    <source>
        <dbReference type="ARBA" id="ARBA00004613"/>
    </source>
</evidence>
<accession>A0A6A5ZL22</accession>
<evidence type="ECO:0000256" key="7">
    <source>
        <dbReference type="ARBA" id="ARBA00023157"/>
    </source>
</evidence>
<evidence type="ECO:0000256" key="5">
    <source>
        <dbReference type="ARBA" id="ARBA00022525"/>
    </source>
</evidence>
<keyword evidence="5" id="KW-0964">Secreted</keyword>
<evidence type="ECO:0000256" key="19">
    <source>
        <dbReference type="PIRSR" id="PIRSR000894-2"/>
    </source>
</evidence>
<dbReference type="PIRSF" id="PIRSF000894">
    <property type="entry name" value="Acid_phosphatase"/>
    <property type="match status" value="1"/>
</dbReference>
<comment type="catalytic activity">
    <reaction evidence="15">
        <text>1D-myo-inositol hexakisphosphate + H2O = 1D-myo-inositol 1,2,4,5,6-pentakisphosphate + phosphate</text>
        <dbReference type="Rhea" id="RHEA:16989"/>
        <dbReference type="ChEBI" id="CHEBI:15377"/>
        <dbReference type="ChEBI" id="CHEBI:43474"/>
        <dbReference type="ChEBI" id="CHEBI:57798"/>
        <dbReference type="ChEBI" id="CHEBI:58130"/>
        <dbReference type="EC" id="3.1.3.8"/>
    </reaction>
    <physiologicalReaction direction="left-to-right" evidence="15">
        <dbReference type="Rhea" id="RHEA:16990"/>
    </physiologicalReaction>
</comment>
<dbReference type="Proteomes" id="UP000799770">
    <property type="component" value="Unassembled WGS sequence"/>
</dbReference>
<dbReference type="PANTHER" id="PTHR20963">
    <property type="entry name" value="MULTIPLE INOSITOL POLYPHOSPHATE PHOSPHATASE-RELATED"/>
    <property type="match status" value="1"/>
</dbReference>
<feature type="disulfide bond" evidence="19">
    <location>
        <begin position="208"/>
        <end position="453"/>
    </location>
</feature>
<dbReference type="EC" id="3.1.3.8" evidence="4"/>
<feature type="disulfide bond" evidence="19">
    <location>
        <begin position="34"/>
        <end position="43"/>
    </location>
</feature>
<evidence type="ECO:0000256" key="12">
    <source>
        <dbReference type="ARBA" id="ARBA00043675"/>
    </source>
</evidence>
<feature type="disulfide bond" evidence="19">
    <location>
        <begin position="425"/>
        <end position="432"/>
    </location>
</feature>
<keyword evidence="7 19" id="KW-1015">Disulfide bond</keyword>
<feature type="active site" description="Nucleophile" evidence="18">
    <location>
        <position position="83"/>
    </location>
</feature>
<evidence type="ECO:0000256" key="17">
    <source>
        <dbReference type="ARBA" id="ARBA00044262"/>
    </source>
</evidence>
<dbReference type="GO" id="GO:0016158">
    <property type="term" value="F:inositol hexakisphosphate 3-phosphatase activity"/>
    <property type="evidence" value="ECO:0007669"/>
    <property type="project" value="UniProtKB-EC"/>
</dbReference>
<feature type="disulfide bond" evidence="19">
    <location>
        <begin position="72"/>
        <end position="403"/>
    </location>
</feature>
<dbReference type="InterPro" id="IPR033379">
    <property type="entry name" value="Acid_Pase_AS"/>
</dbReference>
<dbReference type="InterPro" id="IPR016274">
    <property type="entry name" value="Histidine_acid_Pase_euk"/>
</dbReference>
<dbReference type="Gene3D" id="3.40.50.1240">
    <property type="entry name" value="Phosphoglycerate mutase-like"/>
    <property type="match status" value="1"/>
</dbReference>
<feature type="chain" id="PRO_5025540927" description="Phytase A" evidence="20">
    <location>
        <begin position="27"/>
        <end position="457"/>
    </location>
</feature>
<evidence type="ECO:0000256" key="13">
    <source>
        <dbReference type="ARBA" id="ARBA00043721"/>
    </source>
</evidence>
<evidence type="ECO:0000256" key="18">
    <source>
        <dbReference type="PIRSR" id="PIRSR000894-1"/>
    </source>
</evidence>
<name>A0A6A5ZL22_9PLEO</name>
<dbReference type="PANTHER" id="PTHR20963:SF24">
    <property type="entry name" value="3-PHYTASE B"/>
    <property type="match status" value="1"/>
</dbReference>
<keyword evidence="6" id="KW-0378">Hydrolase</keyword>
<comment type="catalytic activity">
    <reaction evidence="11">
        <text>1D-myo-inositol 1,2,5,6-tetrakisphosphate + H2O = 1D-myo-inositol 1,2,6-trisphosphate + phosphate</text>
        <dbReference type="Rhea" id="RHEA:77119"/>
        <dbReference type="ChEBI" id="CHEBI:15377"/>
        <dbReference type="ChEBI" id="CHEBI:43474"/>
        <dbReference type="ChEBI" id="CHEBI:195535"/>
        <dbReference type="ChEBI" id="CHEBI:195537"/>
    </reaction>
    <physiologicalReaction direction="left-to-right" evidence="11">
        <dbReference type="Rhea" id="RHEA:77120"/>
    </physiologicalReaction>
</comment>
<comment type="subcellular location">
    <subcellularLocation>
        <location evidence="1">Secreted</location>
    </subcellularLocation>
</comment>
<evidence type="ECO:0000313" key="21">
    <source>
        <dbReference type="EMBL" id="KAF2119856.1"/>
    </source>
</evidence>
<evidence type="ECO:0000256" key="6">
    <source>
        <dbReference type="ARBA" id="ARBA00022801"/>
    </source>
</evidence>
<dbReference type="InterPro" id="IPR000560">
    <property type="entry name" value="His_Pase_clade-2"/>
</dbReference>
<evidence type="ECO:0000256" key="10">
    <source>
        <dbReference type="ARBA" id="ARBA00042300"/>
    </source>
</evidence>
<reference evidence="21" key="1">
    <citation type="journal article" date="2020" name="Stud. Mycol.">
        <title>101 Dothideomycetes genomes: a test case for predicting lifestyles and emergence of pathogens.</title>
        <authorList>
            <person name="Haridas S."/>
            <person name="Albert R."/>
            <person name="Binder M."/>
            <person name="Bloem J."/>
            <person name="Labutti K."/>
            <person name="Salamov A."/>
            <person name="Andreopoulos B."/>
            <person name="Baker S."/>
            <person name="Barry K."/>
            <person name="Bills G."/>
            <person name="Bluhm B."/>
            <person name="Cannon C."/>
            <person name="Castanera R."/>
            <person name="Culley D."/>
            <person name="Daum C."/>
            <person name="Ezra D."/>
            <person name="Gonzalez J."/>
            <person name="Henrissat B."/>
            <person name="Kuo A."/>
            <person name="Liang C."/>
            <person name="Lipzen A."/>
            <person name="Lutzoni F."/>
            <person name="Magnuson J."/>
            <person name="Mondo S."/>
            <person name="Nolan M."/>
            <person name="Ohm R."/>
            <person name="Pangilinan J."/>
            <person name="Park H.-J."/>
            <person name="Ramirez L."/>
            <person name="Alfaro M."/>
            <person name="Sun H."/>
            <person name="Tritt A."/>
            <person name="Yoshinaga Y."/>
            <person name="Zwiers L.-H."/>
            <person name="Turgeon B."/>
            <person name="Goodwin S."/>
            <person name="Spatafora J."/>
            <person name="Crous P."/>
            <person name="Grigoriev I."/>
        </authorList>
    </citation>
    <scope>NUCLEOTIDE SEQUENCE</scope>
    <source>
        <strain evidence="21">CBS 627.86</strain>
    </source>
</reference>
<comment type="catalytic activity">
    <reaction evidence="14">
        <text>1D-myo-inositol 1,2,4,5,6-pentakisphosphate + H2O = 1D-myo-inositol 1,2,5,6-tetrakisphosphate + phosphate</text>
        <dbReference type="Rhea" id="RHEA:77115"/>
        <dbReference type="ChEBI" id="CHEBI:15377"/>
        <dbReference type="ChEBI" id="CHEBI:43474"/>
        <dbReference type="ChEBI" id="CHEBI:57798"/>
        <dbReference type="ChEBI" id="CHEBI:195535"/>
    </reaction>
    <physiologicalReaction direction="left-to-right" evidence="14">
        <dbReference type="Rhea" id="RHEA:77116"/>
    </physiologicalReaction>
</comment>
<dbReference type="PROSITE" id="PS00778">
    <property type="entry name" value="HIS_ACID_PHOSPHAT_2"/>
    <property type="match status" value="1"/>
</dbReference>
<proteinExistence type="inferred from homology"/>
<comment type="catalytic activity">
    <reaction evidence="12">
        <text>1D-myo-inositol 1,2-bisphosphate + H2O = 1D-myo-inositol 2-phosphate + phosphate</text>
        <dbReference type="Rhea" id="RHEA:77135"/>
        <dbReference type="ChEBI" id="CHEBI:15377"/>
        <dbReference type="ChEBI" id="CHEBI:43474"/>
        <dbReference type="ChEBI" id="CHEBI:84142"/>
        <dbReference type="ChEBI" id="CHEBI:195539"/>
    </reaction>
    <physiologicalReaction direction="left-to-right" evidence="12">
        <dbReference type="Rhea" id="RHEA:77136"/>
    </physiologicalReaction>
</comment>
<evidence type="ECO:0000256" key="14">
    <source>
        <dbReference type="ARBA" id="ARBA00043748"/>
    </source>
</evidence>
<evidence type="ECO:0000256" key="3">
    <source>
        <dbReference type="ARBA" id="ARBA00011245"/>
    </source>
</evidence>
<dbReference type="Pfam" id="PF00328">
    <property type="entry name" value="His_Phos_2"/>
    <property type="match status" value="1"/>
</dbReference>
<evidence type="ECO:0000256" key="9">
    <source>
        <dbReference type="ARBA" id="ARBA00041857"/>
    </source>
</evidence>
<evidence type="ECO:0000256" key="20">
    <source>
        <dbReference type="SAM" id="SignalP"/>
    </source>
</evidence>
<protein>
    <recommendedName>
        <fullName evidence="16">Phytase A</fullName>
        <ecNumber evidence="4">3.1.3.8</ecNumber>
    </recommendedName>
    <alternativeName>
        <fullName evidence="17">Histidine acid phosphatase phyA</fullName>
    </alternativeName>
    <alternativeName>
        <fullName evidence="10">Myo-inositol hexakisphosphate phosphohydrolase A</fullName>
    </alternativeName>
    <alternativeName>
        <fullName evidence="9">Myo-inositol-hexaphosphate 3-phosphohydrolase A</fullName>
    </alternativeName>
</protein>
<keyword evidence="22" id="KW-1185">Reference proteome</keyword>
<comment type="similarity">
    <text evidence="2">Belongs to the histidine acid phosphatase family.</text>
</comment>
<dbReference type="GO" id="GO:0005576">
    <property type="term" value="C:extracellular region"/>
    <property type="evidence" value="ECO:0007669"/>
    <property type="project" value="UniProtKB-SubCell"/>
</dbReference>
<organism evidence="21 22">
    <name type="scientific">Lophiotrema nucula</name>
    <dbReference type="NCBI Taxonomy" id="690887"/>
    <lineage>
        <taxon>Eukaryota</taxon>
        <taxon>Fungi</taxon>
        <taxon>Dikarya</taxon>
        <taxon>Ascomycota</taxon>
        <taxon>Pezizomycotina</taxon>
        <taxon>Dothideomycetes</taxon>
        <taxon>Pleosporomycetidae</taxon>
        <taxon>Pleosporales</taxon>
        <taxon>Lophiotremataceae</taxon>
        <taxon>Lophiotrema</taxon>
    </lineage>
</organism>
<dbReference type="InterPro" id="IPR029033">
    <property type="entry name" value="His_PPase_superfam"/>
</dbReference>
<feature type="active site" description="Proton donor" evidence="18">
    <location>
        <position position="351"/>
    </location>
</feature>